<dbReference type="KEGG" id="lmur:CPS94_06750"/>
<dbReference type="RefSeq" id="WP_112286435.1">
    <property type="nucleotide sequence ID" value="NZ_CP023565.1"/>
</dbReference>
<accession>A0AAD0L3R5</accession>
<dbReference type="Proteomes" id="UP000250153">
    <property type="component" value="Chromosome"/>
</dbReference>
<proteinExistence type="predicted"/>
<feature type="compositionally biased region" description="Basic and acidic residues" evidence="1">
    <location>
        <begin position="223"/>
        <end position="234"/>
    </location>
</feature>
<feature type="compositionally biased region" description="Polar residues" evidence="1">
    <location>
        <begin position="155"/>
        <end position="172"/>
    </location>
</feature>
<feature type="region of interest" description="Disordered" evidence="1">
    <location>
        <begin position="155"/>
        <end position="258"/>
    </location>
</feature>
<dbReference type="GeneID" id="48466836"/>
<protein>
    <submittedName>
        <fullName evidence="2">Uncharacterized protein</fullName>
    </submittedName>
</protein>
<dbReference type="AlphaFoldDB" id="A0AAD0L3R5"/>
<organism evidence="2 3">
    <name type="scientific">Ligilactobacillus murinus</name>
    <dbReference type="NCBI Taxonomy" id="1622"/>
    <lineage>
        <taxon>Bacteria</taxon>
        <taxon>Bacillati</taxon>
        <taxon>Bacillota</taxon>
        <taxon>Bacilli</taxon>
        <taxon>Lactobacillales</taxon>
        <taxon>Lactobacillaceae</taxon>
        <taxon>Ligilactobacillus</taxon>
    </lineage>
</organism>
<evidence type="ECO:0000313" key="2">
    <source>
        <dbReference type="EMBL" id="AWZ38634.1"/>
    </source>
</evidence>
<gene>
    <name evidence="2" type="ORF">CPS94_06750</name>
</gene>
<feature type="compositionally biased region" description="Polar residues" evidence="1">
    <location>
        <begin position="182"/>
        <end position="197"/>
    </location>
</feature>
<sequence length="305" mass="33913">MANKRMLAQAVVESDAFYTLSVKAQALYMHINMTADDDGFTDRVLMTSRALGGSIDEIRELITNGFLIEFKNPTTYLIRHWRVNNNKIQGDRYKSTIHQKFLSMVEIDEVNVYQVKEGSLQSTLVDHSLTDCDKALTSGSTKKIQDVNKNAESVNKPLTSCKQPVNKPLTQNRLDKNRLDKNNTTAIYTSVNSNSSDAKGVSGGNADKSTFLDPTPLQDDVTDDGKTDSKHSKNVDMTQLSKSDNEEKPQTVNSHLPKLTDENLNAIAKRSGYDLTASVALLADYGYKITKDIGDRLRKAIEEAK</sequence>
<evidence type="ECO:0000313" key="3">
    <source>
        <dbReference type="Proteomes" id="UP000250153"/>
    </source>
</evidence>
<evidence type="ECO:0000256" key="1">
    <source>
        <dbReference type="SAM" id="MobiDB-lite"/>
    </source>
</evidence>
<dbReference type="EMBL" id="CP023565">
    <property type="protein sequence ID" value="AWZ38634.1"/>
    <property type="molecule type" value="Genomic_DNA"/>
</dbReference>
<reference evidence="2 3" key="1">
    <citation type="submission" date="2017-09" db="EMBL/GenBank/DDBJ databases">
        <title>Predominant Lactobacillus spp. isolated from feces of mice subjected to short-term calorie restriction.</title>
        <authorList>
            <person name="Zhang C."/>
            <person name="Zhao L."/>
            <person name="Pan F."/>
        </authorList>
    </citation>
    <scope>NUCLEOTIDE SEQUENCE [LARGE SCALE GENOMIC DNA]</scope>
    <source>
        <strain evidence="2 3">CR147</strain>
    </source>
</reference>
<name>A0AAD0L3R5_9LACO</name>